<protein>
    <submittedName>
        <fullName evidence="2">Uncharacterized protein</fullName>
    </submittedName>
</protein>
<feature type="transmembrane region" description="Helical" evidence="1">
    <location>
        <begin position="120"/>
        <end position="143"/>
    </location>
</feature>
<feature type="transmembrane region" description="Helical" evidence="1">
    <location>
        <begin position="163"/>
        <end position="181"/>
    </location>
</feature>
<proteinExistence type="predicted"/>
<organism evidence="2 3">
    <name type="scientific">Aduncisulcus paluster</name>
    <dbReference type="NCBI Taxonomy" id="2918883"/>
    <lineage>
        <taxon>Eukaryota</taxon>
        <taxon>Metamonada</taxon>
        <taxon>Carpediemonas-like organisms</taxon>
        <taxon>Aduncisulcus</taxon>
    </lineage>
</organism>
<feature type="transmembrane region" description="Helical" evidence="1">
    <location>
        <begin position="21"/>
        <end position="43"/>
    </location>
</feature>
<gene>
    <name evidence="2" type="ORF">ADUPG1_013298</name>
</gene>
<name>A0ABQ5K2F2_9EUKA</name>
<reference evidence="2" key="1">
    <citation type="submission" date="2022-03" db="EMBL/GenBank/DDBJ databases">
        <title>Draft genome sequence of Aduncisulcus paluster, a free-living microaerophilic Fornicata.</title>
        <authorList>
            <person name="Yuyama I."/>
            <person name="Kume K."/>
            <person name="Tamura T."/>
            <person name="Inagaki Y."/>
            <person name="Hashimoto T."/>
        </authorList>
    </citation>
    <scope>NUCLEOTIDE SEQUENCE</scope>
    <source>
        <strain evidence="2">NY0171</strain>
    </source>
</reference>
<dbReference type="Proteomes" id="UP001057375">
    <property type="component" value="Unassembled WGS sequence"/>
</dbReference>
<evidence type="ECO:0000313" key="2">
    <source>
        <dbReference type="EMBL" id="GKT26262.1"/>
    </source>
</evidence>
<accession>A0ABQ5K2F2</accession>
<comment type="caution">
    <text evidence="2">The sequence shown here is derived from an EMBL/GenBank/DDBJ whole genome shotgun (WGS) entry which is preliminary data.</text>
</comment>
<dbReference type="EMBL" id="BQXS01012644">
    <property type="protein sequence ID" value="GKT26262.1"/>
    <property type="molecule type" value="Genomic_DNA"/>
</dbReference>
<keyword evidence="1" id="KW-1133">Transmembrane helix</keyword>
<keyword evidence="1" id="KW-0812">Transmembrane</keyword>
<sequence length="195" mass="22120">MNSFSAYLSIRRERRSWKEKFFHGAYIVIVVSCYVSIGVYLIYDIVYGSKQNSDYDMGNSPGFFITCRLIVGTGIQSILSIAIFVYLIYIAIKQCKDTKLIEKEGFSMATKQQKNLAYKLFAMAFINILVSFSNSTLMVMANINNGDQNDDSQYDPSDDISQLVSDILMYALCVLDSMVFISKKKEKGEEKVSLI</sequence>
<evidence type="ECO:0000313" key="3">
    <source>
        <dbReference type="Proteomes" id="UP001057375"/>
    </source>
</evidence>
<keyword evidence="3" id="KW-1185">Reference proteome</keyword>
<evidence type="ECO:0000256" key="1">
    <source>
        <dbReference type="SAM" id="Phobius"/>
    </source>
</evidence>
<feature type="transmembrane region" description="Helical" evidence="1">
    <location>
        <begin position="63"/>
        <end position="89"/>
    </location>
</feature>
<keyword evidence="1" id="KW-0472">Membrane</keyword>